<dbReference type="GO" id="GO:0005524">
    <property type="term" value="F:ATP binding"/>
    <property type="evidence" value="ECO:0007669"/>
    <property type="project" value="UniProtKB-UniRule"/>
</dbReference>
<evidence type="ECO:0000259" key="8">
    <source>
        <dbReference type="PROSITE" id="PS50011"/>
    </source>
</evidence>
<evidence type="ECO:0000256" key="2">
    <source>
        <dbReference type="ARBA" id="ARBA00022741"/>
    </source>
</evidence>
<proteinExistence type="inferred from homology"/>
<reference evidence="9" key="1">
    <citation type="submission" date="2020-11" db="EMBL/GenBank/DDBJ databases">
        <authorList>
            <person name="Tran Van P."/>
        </authorList>
    </citation>
    <scope>NUCLEOTIDE SEQUENCE</scope>
</reference>
<evidence type="ECO:0000256" key="1">
    <source>
        <dbReference type="ARBA" id="ARBA00022679"/>
    </source>
</evidence>
<dbReference type="Proteomes" id="UP000728032">
    <property type="component" value="Unassembled WGS sequence"/>
</dbReference>
<keyword evidence="10" id="KW-1185">Reference proteome</keyword>
<feature type="binding site" evidence="6">
    <location>
        <position position="36"/>
    </location>
    <ligand>
        <name>ATP</name>
        <dbReference type="ChEBI" id="CHEBI:30616"/>
    </ligand>
</feature>
<dbReference type="Pfam" id="PF00069">
    <property type="entry name" value="Pkinase"/>
    <property type="match status" value="1"/>
</dbReference>
<evidence type="ECO:0000256" key="4">
    <source>
        <dbReference type="ARBA" id="ARBA00022840"/>
    </source>
</evidence>
<dbReference type="PROSITE" id="PS00108">
    <property type="entry name" value="PROTEIN_KINASE_ST"/>
    <property type="match status" value="1"/>
</dbReference>
<organism evidence="9">
    <name type="scientific">Oppiella nova</name>
    <dbReference type="NCBI Taxonomy" id="334625"/>
    <lineage>
        <taxon>Eukaryota</taxon>
        <taxon>Metazoa</taxon>
        <taxon>Ecdysozoa</taxon>
        <taxon>Arthropoda</taxon>
        <taxon>Chelicerata</taxon>
        <taxon>Arachnida</taxon>
        <taxon>Acari</taxon>
        <taxon>Acariformes</taxon>
        <taxon>Sarcoptiformes</taxon>
        <taxon>Oribatida</taxon>
        <taxon>Brachypylina</taxon>
        <taxon>Oppioidea</taxon>
        <taxon>Oppiidae</taxon>
        <taxon>Oppiella</taxon>
    </lineage>
</organism>
<accession>A0A7R9LU76</accession>
<feature type="domain" description="Protein kinase" evidence="8">
    <location>
        <begin position="7"/>
        <end position="214"/>
    </location>
</feature>
<evidence type="ECO:0000313" key="9">
    <source>
        <dbReference type="EMBL" id="CAD7648033.1"/>
    </source>
</evidence>
<gene>
    <name evidence="9" type="ORF">ONB1V03_LOCUS6558</name>
</gene>
<evidence type="ECO:0000256" key="5">
    <source>
        <dbReference type="ARBA" id="ARBA00037982"/>
    </source>
</evidence>
<dbReference type="PROSITE" id="PS00107">
    <property type="entry name" value="PROTEIN_KINASE_ATP"/>
    <property type="match status" value="1"/>
</dbReference>
<dbReference type="OrthoDB" id="541276at2759"/>
<dbReference type="SUPFAM" id="SSF56112">
    <property type="entry name" value="Protein kinase-like (PK-like)"/>
    <property type="match status" value="1"/>
</dbReference>
<dbReference type="InterPro" id="IPR011009">
    <property type="entry name" value="Kinase-like_dom_sf"/>
</dbReference>
<dbReference type="GO" id="GO:0004674">
    <property type="term" value="F:protein serine/threonine kinase activity"/>
    <property type="evidence" value="ECO:0007669"/>
    <property type="project" value="UniProtKB-KW"/>
</dbReference>
<dbReference type="GO" id="GO:0005634">
    <property type="term" value="C:nucleus"/>
    <property type="evidence" value="ECO:0007669"/>
    <property type="project" value="TreeGrafter"/>
</dbReference>
<dbReference type="PROSITE" id="PS50011">
    <property type="entry name" value="PROTEIN_KINASE_DOM"/>
    <property type="match status" value="1"/>
</dbReference>
<keyword evidence="7" id="KW-0723">Serine/threonine-protein kinase</keyword>
<name>A0A7R9LU76_9ACAR</name>
<dbReference type="InterPro" id="IPR008271">
    <property type="entry name" value="Ser/Thr_kinase_AS"/>
</dbReference>
<evidence type="ECO:0000256" key="6">
    <source>
        <dbReference type="PROSITE-ProRule" id="PRU10141"/>
    </source>
</evidence>
<evidence type="ECO:0000313" key="10">
    <source>
        <dbReference type="Proteomes" id="UP000728032"/>
    </source>
</evidence>
<evidence type="ECO:0000256" key="7">
    <source>
        <dbReference type="RuleBase" id="RU000304"/>
    </source>
</evidence>
<keyword evidence="4 6" id="KW-0067">ATP-binding</keyword>
<evidence type="ECO:0000256" key="3">
    <source>
        <dbReference type="ARBA" id="ARBA00022777"/>
    </source>
</evidence>
<comment type="similarity">
    <text evidence="5">Belongs to the protein kinase superfamily. Ser/Thr protein kinase family. GCN2 subfamily.</text>
</comment>
<keyword evidence="2 6" id="KW-0547">Nucleotide-binding</keyword>
<dbReference type="InterPro" id="IPR050339">
    <property type="entry name" value="CC_SR_Kinase"/>
</dbReference>
<dbReference type="InterPro" id="IPR000719">
    <property type="entry name" value="Prot_kinase_dom"/>
</dbReference>
<dbReference type="AlphaFoldDB" id="A0A7R9LU76"/>
<dbReference type="EMBL" id="OC917803">
    <property type="protein sequence ID" value="CAD7648033.1"/>
    <property type="molecule type" value="Genomic_DNA"/>
</dbReference>
<dbReference type="SMART" id="SM00220">
    <property type="entry name" value="S_TKc"/>
    <property type="match status" value="1"/>
</dbReference>
<keyword evidence="1" id="KW-0808">Transferase</keyword>
<dbReference type="Gene3D" id="1.10.510.10">
    <property type="entry name" value="Transferase(Phosphotransferase) domain 1"/>
    <property type="match status" value="1"/>
</dbReference>
<protein>
    <recommendedName>
        <fullName evidence="8">Protein kinase domain-containing protein</fullName>
    </recommendedName>
</protein>
<dbReference type="GO" id="GO:0005737">
    <property type="term" value="C:cytoplasm"/>
    <property type="evidence" value="ECO:0007669"/>
    <property type="project" value="TreeGrafter"/>
</dbReference>
<dbReference type="InterPro" id="IPR017441">
    <property type="entry name" value="Protein_kinase_ATP_BS"/>
</dbReference>
<feature type="non-terminal residue" evidence="9">
    <location>
        <position position="214"/>
    </location>
</feature>
<feature type="non-terminal residue" evidence="9">
    <location>
        <position position="1"/>
    </location>
</feature>
<dbReference type="PANTHER" id="PTHR11042">
    <property type="entry name" value="EUKARYOTIC TRANSLATION INITIATION FACTOR 2-ALPHA KINASE EIF2-ALPHA KINASE -RELATED"/>
    <property type="match status" value="1"/>
</dbReference>
<dbReference type="EMBL" id="CAJPVJ010002978">
    <property type="protein sequence ID" value="CAG2167046.1"/>
    <property type="molecule type" value="Genomic_DNA"/>
</dbReference>
<sequence>EKINSLYNNIQRIGSGTFGEVYKVRHKFTNKISAIKMTDISALAIRELQMLLQVQSQYVVTYYSFWSDNNSLFIEMEYCQDSLQNILIIRFDAFNRQRGELMNLVEYFIFTEIFRELLECVDYLHTLEIPVIHRDLKPANVLIYYDILHNRRFLKLCDFGLATFQNRSQQSHTVGVGSPKYTPTEVFDPIYDTKRDIYSLAVIAQKMFEISFNG</sequence>
<keyword evidence="3" id="KW-0418">Kinase</keyword>